<reference evidence="1" key="1">
    <citation type="submission" date="2020-08" db="EMBL/GenBank/DDBJ databases">
        <title>Multicomponent nature underlies the extraordinary mechanical properties of spider dragline silk.</title>
        <authorList>
            <person name="Kono N."/>
            <person name="Nakamura H."/>
            <person name="Mori M."/>
            <person name="Yoshida Y."/>
            <person name="Ohtoshi R."/>
            <person name="Malay A.D."/>
            <person name="Moran D.A.P."/>
            <person name="Tomita M."/>
            <person name="Numata K."/>
            <person name="Arakawa K."/>
        </authorList>
    </citation>
    <scope>NUCLEOTIDE SEQUENCE</scope>
</reference>
<dbReference type="OrthoDB" id="6414224at2759"/>
<protein>
    <submittedName>
        <fullName evidence="1">Uncharacterized protein</fullName>
    </submittedName>
</protein>
<evidence type="ECO:0000313" key="1">
    <source>
        <dbReference type="EMBL" id="GFS62400.1"/>
    </source>
</evidence>
<evidence type="ECO:0000313" key="2">
    <source>
        <dbReference type="Proteomes" id="UP000886998"/>
    </source>
</evidence>
<keyword evidence="2" id="KW-1185">Reference proteome</keyword>
<proteinExistence type="predicted"/>
<comment type="caution">
    <text evidence="1">The sequence shown here is derived from an EMBL/GenBank/DDBJ whole genome shotgun (WGS) entry which is preliminary data.</text>
</comment>
<gene>
    <name evidence="1" type="primary">NCL1_45509</name>
    <name evidence="1" type="ORF">TNIN_434341</name>
</gene>
<dbReference type="AlphaFoldDB" id="A0A8X6JDY7"/>
<sequence length="341" mass="40972">MKRSTDDKWKTFIKSEISKTNIPLTLVKEIIVLMKPLALEIHNWMVDHNGIFTEEQEHSLEFCFNPDGTLNRVKTAELLIYSKRLDVQTRFVLACQYWSSSDIGNFFVYLPRSSKEQILRKYLVANENWNEHEVNVRQWINLYNFEPQSRDWPDILQNCTDVSLQSRLLDYYSEEARKSLLDIVFEYTEKMHVGRFCVSRMSVDHREKLLTSFPLKVLRVYLFRPYHHFFLDAANKVWNHLPGNHFTCLLHIIICQKILAFWEDYDYVNLLRQFWYSSPKHLKQFVERTEIFKILMEIVELGFSQKELPRYFALHDKYVHDNAVLCEDIIEESIKMNKFSF</sequence>
<name>A0A8X6JDY7_9ARAC</name>
<dbReference type="EMBL" id="BMAV01027806">
    <property type="protein sequence ID" value="GFS62400.1"/>
    <property type="molecule type" value="Genomic_DNA"/>
</dbReference>
<dbReference type="Proteomes" id="UP000886998">
    <property type="component" value="Unassembled WGS sequence"/>
</dbReference>
<accession>A0A8X6JDY7</accession>
<organism evidence="1 2">
    <name type="scientific">Trichonephila inaurata madagascariensis</name>
    <dbReference type="NCBI Taxonomy" id="2747483"/>
    <lineage>
        <taxon>Eukaryota</taxon>
        <taxon>Metazoa</taxon>
        <taxon>Ecdysozoa</taxon>
        <taxon>Arthropoda</taxon>
        <taxon>Chelicerata</taxon>
        <taxon>Arachnida</taxon>
        <taxon>Araneae</taxon>
        <taxon>Araneomorphae</taxon>
        <taxon>Entelegynae</taxon>
        <taxon>Araneoidea</taxon>
        <taxon>Nephilidae</taxon>
        <taxon>Trichonephila</taxon>
        <taxon>Trichonephila inaurata</taxon>
    </lineage>
</organism>